<feature type="region of interest" description="Disordered" evidence="1">
    <location>
        <begin position="51"/>
        <end position="72"/>
    </location>
</feature>
<dbReference type="PANTHER" id="PTHR11717">
    <property type="entry name" value="LOW MOLECULAR WEIGHT PROTEIN TYROSINE PHOSPHATASE"/>
    <property type="match status" value="1"/>
</dbReference>
<dbReference type="KEGG" id="fra:Francci3_1290"/>
<organism evidence="3 4">
    <name type="scientific">Frankia casuarinae (strain DSM 45818 / CECT 9043 / HFP020203 / CcI3)</name>
    <dbReference type="NCBI Taxonomy" id="106370"/>
    <lineage>
        <taxon>Bacteria</taxon>
        <taxon>Bacillati</taxon>
        <taxon>Actinomycetota</taxon>
        <taxon>Actinomycetes</taxon>
        <taxon>Frankiales</taxon>
        <taxon>Frankiaceae</taxon>
        <taxon>Frankia</taxon>
    </lineage>
</organism>
<dbReference type="OrthoDB" id="9784339at2"/>
<reference evidence="3 4" key="1">
    <citation type="journal article" date="2007" name="Genome Res.">
        <title>Genome characteristics of facultatively symbiotic Frankia sp. strains reflect host range and host plant biogeography.</title>
        <authorList>
            <person name="Normand P."/>
            <person name="Lapierre P."/>
            <person name="Tisa L.S."/>
            <person name="Gogarten J.P."/>
            <person name="Alloisio N."/>
            <person name="Bagnarol E."/>
            <person name="Bassi C.A."/>
            <person name="Berry A.M."/>
            <person name="Bickhart D.M."/>
            <person name="Choisne N."/>
            <person name="Couloux A."/>
            <person name="Cournoyer B."/>
            <person name="Cruveiller S."/>
            <person name="Daubin V."/>
            <person name="Demange N."/>
            <person name="Francino M.P."/>
            <person name="Goltsman E."/>
            <person name="Huang Y."/>
            <person name="Kopp O.R."/>
            <person name="Labarre L."/>
            <person name="Lapidus A."/>
            <person name="Lavire C."/>
            <person name="Marechal J."/>
            <person name="Martinez M."/>
            <person name="Mastronunzio J.E."/>
            <person name="Mullin B.C."/>
            <person name="Niemann J."/>
            <person name="Pujic P."/>
            <person name="Rawnsley T."/>
            <person name="Rouy Z."/>
            <person name="Schenowitz C."/>
            <person name="Sellstedt A."/>
            <person name="Tavares F."/>
            <person name="Tomkins J.P."/>
            <person name="Vallenet D."/>
            <person name="Valverde C."/>
            <person name="Wall L.G."/>
            <person name="Wang Y."/>
            <person name="Medigue C."/>
            <person name="Benson D.R."/>
        </authorList>
    </citation>
    <scope>NUCLEOTIDE SEQUENCE [LARGE SCALE GENOMIC DNA]</scope>
    <source>
        <strain evidence="4">DSM 45818 / CECT 9043 / CcI3</strain>
    </source>
</reference>
<evidence type="ECO:0000313" key="4">
    <source>
        <dbReference type="Proteomes" id="UP000001937"/>
    </source>
</evidence>
<dbReference type="PhylomeDB" id="Q2JDH5"/>
<name>Q2JDH5_FRACC</name>
<dbReference type="Proteomes" id="UP000001937">
    <property type="component" value="Chromosome"/>
</dbReference>
<protein>
    <submittedName>
        <fullName evidence="3">Protein tyrosine phosphatase</fullName>
    </submittedName>
</protein>
<dbReference type="Gene3D" id="3.40.50.2300">
    <property type="match status" value="1"/>
</dbReference>
<accession>Q2JDH5</accession>
<dbReference type="AlphaFoldDB" id="Q2JDH5"/>
<dbReference type="SMART" id="SM00226">
    <property type="entry name" value="LMWPc"/>
    <property type="match status" value="1"/>
</dbReference>
<feature type="compositionally biased region" description="Low complexity" evidence="1">
    <location>
        <begin position="238"/>
        <end position="254"/>
    </location>
</feature>
<evidence type="ECO:0000256" key="1">
    <source>
        <dbReference type="SAM" id="MobiDB-lite"/>
    </source>
</evidence>
<dbReference type="InterPro" id="IPR023485">
    <property type="entry name" value="Ptyr_pPase"/>
</dbReference>
<dbReference type="SUPFAM" id="SSF52788">
    <property type="entry name" value="Phosphotyrosine protein phosphatases I"/>
    <property type="match status" value="1"/>
</dbReference>
<evidence type="ECO:0000259" key="2">
    <source>
        <dbReference type="SMART" id="SM00226"/>
    </source>
</evidence>
<dbReference type="InterPro" id="IPR050438">
    <property type="entry name" value="LMW_PTPase"/>
</dbReference>
<keyword evidence="4" id="KW-1185">Reference proteome</keyword>
<dbReference type="InterPro" id="IPR036196">
    <property type="entry name" value="Ptyr_pPase_sf"/>
</dbReference>
<gene>
    <name evidence="3" type="ordered locus">Francci3_1290</name>
</gene>
<sequence length="263" mass="27073">MTEEGVAVRQRPWAVLMVCTGNVCRSPLAEHLAAARFSAALDQISLGAAGAQASGGTGGNESSSEGWHPPSPAGDLLVSSAGVCARAGEAMYPQAAAILTSRGLDPSGFRARLLTPDLVQASDLVLCATRAHRSTVVGLVPRAMRRTFTLREFGRVTSGVRPADIPPGGTRAAGEYLAATARRIRAAGHALPAALDDLADPLDGGRDAFENCARMIEETLSRPMALLAEACHERLAVTPTDPADPAGPAGLADVPVDRTPAPG</sequence>
<dbReference type="Pfam" id="PF01451">
    <property type="entry name" value="LMWPc"/>
    <property type="match status" value="1"/>
</dbReference>
<proteinExistence type="predicted"/>
<evidence type="ECO:0000313" key="3">
    <source>
        <dbReference type="EMBL" id="ABD10667.1"/>
    </source>
</evidence>
<feature type="domain" description="Phosphotyrosine protein phosphatase I" evidence="2">
    <location>
        <begin position="13"/>
        <end position="229"/>
    </location>
</feature>
<dbReference type="HOGENOM" id="CLU_071415_1_0_11"/>
<dbReference type="eggNOG" id="COG0394">
    <property type="taxonomic scope" value="Bacteria"/>
</dbReference>
<dbReference type="PANTHER" id="PTHR11717:SF31">
    <property type="entry name" value="LOW MOLECULAR WEIGHT PROTEIN-TYROSINE-PHOSPHATASE ETP-RELATED"/>
    <property type="match status" value="1"/>
</dbReference>
<dbReference type="STRING" id="106370.Francci3_1290"/>
<dbReference type="EMBL" id="CP000249">
    <property type="protein sequence ID" value="ABD10667.1"/>
    <property type="molecule type" value="Genomic_DNA"/>
</dbReference>
<dbReference type="GO" id="GO:0004725">
    <property type="term" value="F:protein tyrosine phosphatase activity"/>
    <property type="evidence" value="ECO:0007669"/>
    <property type="project" value="TreeGrafter"/>
</dbReference>
<feature type="region of interest" description="Disordered" evidence="1">
    <location>
        <begin position="238"/>
        <end position="263"/>
    </location>
</feature>
<dbReference type="RefSeq" id="WP_011435733.1">
    <property type="nucleotide sequence ID" value="NC_007777.1"/>
</dbReference>